<evidence type="ECO:0000313" key="1">
    <source>
        <dbReference type="EMBL" id="MCI3273345.1"/>
    </source>
</evidence>
<gene>
    <name evidence="1" type="ORF">MQP27_19740</name>
</gene>
<comment type="caution">
    <text evidence="1">The sequence shown here is derived from an EMBL/GenBank/DDBJ whole genome shotgun (WGS) entry which is preliminary data.</text>
</comment>
<evidence type="ECO:0000313" key="2">
    <source>
        <dbReference type="Proteomes" id="UP001165269"/>
    </source>
</evidence>
<sequence length="178" mass="20448">MAAPRTPREVADWAANAQDELRRLLAKRETSAHRVMTVTESYGKLMSLNVKQDKLFREALQCVEHGLYRSAHVTSFAALMDFIHEWIANDATRLSTIQANYTAWNIKQASDFRDQKDHTLFEVMKKQAFITNGMMKALQGLLAKRNECAHPDDYEPGINDTLGYLDEMMKRIEALQKK</sequence>
<organism evidence="1 2">
    <name type="scientific">Streptomyces cylindrosporus</name>
    <dbReference type="NCBI Taxonomy" id="2927583"/>
    <lineage>
        <taxon>Bacteria</taxon>
        <taxon>Bacillati</taxon>
        <taxon>Actinomycetota</taxon>
        <taxon>Actinomycetes</taxon>
        <taxon>Kitasatosporales</taxon>
        <taxon>Streptomycetaceae</taxon>
        <taxon>Streptomyces</taxon>
    </lineage>
</organism>
<name>A0ABS9Y800_9ACTN</name>
<dbReference type="Proteomes" id="UP001165269">
    <property type="component" value="Unassembled WGS sequence"/>
</dbReference>
<dbReference type="EMBL" id="JALDAY010000006">
    <property type="protein sequence ID" value="MCI3273345.1"/>
    <property type="molecule type" value="Genomic_DNA"/>
</dbReference>
<protein>
    <submittedName>
        <fullName evidence="1">Uncharacterized protein</fullName>
    </submittedName>
</protein>
<reference evidence="1" key="1">
    <citation type="submission" date="2022-03" db="EMBL/GenBank/DDBJ databases">
        <title>Streptomyces 7R015 and 7R016 isolated from Barleria lupulina in Thailand.</title>
        <authorList>
            <person name="Kanchanasin P."/>
            <person name="Phongsopitanun W."/>
            <person name="Tanasupawat S."/>
        </authorList>
    </citation>
    <scope>NUCLEOTIDE SEQUENCE</scope>
    <source>
        <strain evidence="1">7R015</strain>
    </source>
</reference>
<keyword evidence="2" id="KW-1185">Reference proteome</keyword>
<accession>A0ABS9Y800</accession>
<dbReference type="RefSeq" id="WP_242766554.1">
    <property type="nucleotide sequence ID" value="NZ_JALDAY010000006.1"/>
</dbReference>
<proteinExistence type="predicted"/>